<feature type="domain" description="AAA+ ATPase" evidence="1">
    <location>
        <begin position="502"/>
        <end position="629"/>
    </location>
</feature>
<evidence type="ECO:0000259" key="1">
    <source>
        <dbReference type="SMART" id="SM00382"/>
    </source>
</evidence>
<dbReference type="OrthoDB" id="813088at2"/>
<evidence type="ECO:0000313" key="3">
    <source>
        <dbReference type="Proteomes" id="UP000190339"/>
    </source>
</evidence>
<evidence type="ECO:0000313" key="2">
    <source>
        <dbReference type="EMBL" id="SKB41582.1"/>
    </source>
</evidence>
<dbReference type="SUPFAM" id="SSF52540">
    <property type="entry name" value="P-loop containing nucleoside triphosphate hydrolases"/>
    <property type="match status" value="1"/>
</dbReference>
<proteinExistence type="predicted"/>
<organism evidence="2 3">
    <name type="scientific">Maribacter arcticus</name>
    <dbReference type="NCBI Taxonomy" id="561365"/>
    <lineage>
        <taxon>Bacteria</taxon>
        <taxon>Pseudomonadati</taxon>
        <taxon>Bacteroidota</taxon>
        <taxon>Flavobacteriia</taxon>
        <taxon>Flavobacteriales</taxon>
        <taxon>Flavobacteriaceae</taxon>
        <taxon>Maribacter</taxon>
    </lineage>
</organism>
<sequence>MTENEVASPSSILKEAVHDLMNDLTHYNGILLENRSQRELIEVINKKFIEICKHYQSIGQNELELLEREAYEIGEVAYLMHYRLPNFFKDIMFIHRDVLLQLQIAKHKHLEGVVSKKALENHSVSSQNILFEAVEFFIKKFKEEEILTERLSQRKKGIDSKVRHHQNPWNTYTKQFEIILGQLDNINNNDSIVDQSIRVFQELSNNTNEITAMSVTESEAIIKELKLSISNIEKIVGKEDISHIIHALEKIETSIDTPKNYQESFTQSIAFTSNNLSRTNIPVATEGGLLLEKRVDFGKSAKKWLDFNILPEVIALWDYKSDLIAFAKHSILNLKGSLVVAKNQESISGSTIDSQSFKSIEETFDANLKAQRKLSNTISNKLKTEFLATSIYHQEEFLEVSLQSSLTQYTSETNDRFTNWMGRLKGFFGNVNTAYDKVVSVKTSDVLDTATECIAHRMFKEENAQYDMLFLNKSFLGDHFLTDRTNEEIIFDKCLAHWDQGFHKSILIVGDDHSGKSTFINKAVKNRLRKEVVVLAPDSTISFQGRKFKTTKNLNEALQEIKKSRFNSKPIVIIDDLEFWQDKAHSFLDNVRATLKFIESESDDILLIISVSKLMQLHLDHRISFSNSFSTYIDVSISSTTEVFNAVRLRHGASHRKLVDDNDELLSPRQFERLVHRLCKKFDNNLGEVLQAWTYGTNLTTDNKVVYVESTHYLPDFFTNEEAILLKYVLLYFIIDELTIKAFLGKRYDDGYESGLKRLANTKVLVRNEKGYLSLNTVVSHEVRKSLIYRGILK</sequence>
<dbReference type="STRING" id="561365.SAMN05660866_01360"/>
<protein>
    <recommendedName>
        <fullName evidence="1">AAA+ ATPase domain-containing protein</fullName>
    </recommendedName>
</protein>
<dbReference type="InterPro" id="IPR027417">
    <property type="entry name" value="P-loop_NTPase"/>
</dbReference>
<dbReference type="AlphaFoldDB" id="A0A1T5B2X3"/>
<dbReference type="Gene3D" id="3.40.50.300">
    <property type="entry name" value="P-loop containing nucleotide triphosphate hydrolases"/>
    <property type="match status" value="1"/>
</dbReference>
<keyword evidence="3" id="KW-1185">Reference proteome</keyword>
<dbReference type="InterPro" id="IPR003593">
    <property type="entry name" value="AAA+_ATPase"/>
</dbReference>
<accession>A0A1T5B2X3</accession>
<dbReference type="Proteomes" id="UP000190339">
    <property type="component" value="Unassembled WGS sequence"/>
</dbReference>
<dbReference type="EMBL" id="FUYL01000003">
    <property type="protein sequence ID" value="SKB41582.1"/>
    <property type="molecule type" value="Genomic_DNA"/>
</dbReference>
<dbReference type="RefSeq" id="WP_079511840.1">
    <property type="nucleotide sequence ID" value="NZ_FUYL01000003.1"/>
</dbReference>
<name>A0A1T5B2X3_9FLAO</name>
<dbReference type="SMART" id="SM00382">
    <property type="entry name" value="AAA"/>
    <property type="match status" value="1"/>
</dbReference>
<reference evidence="3" key="1">
    <citation type="submission" date="2017-02" db="EMBL/GenBank/DDBJ databases">
        <authorList>
            <person name="Varghese N."/>
            <person name="Submissions S."/>
        </authorList>
    </citation>
    <scope>NUCLEOTIDE SEQUENCE [LARGE SCALE GENOMIC DNA]</scope>
    <source>
        <strain evidence="3">DSM 23546</strain>
    </source>
</reference>
<gene>
    <name evidence="2" type="ORF">SAMN05660866_01360</name>
</gene>